<evidence type="ECO:0000313" key="3">
    <source>
        <dbReference type="Proteomes" id="UP000564644"/>
    </source>
</evidence>
<comment type="caution">
    <text evidence="2">The sequence shown here is derived from an EMBL/GenBank/DDBJ whole genome shotgun (WGS) entry which is preliminary data.</text>
</comment>
<reference evidence="2 3" key="1">
    <citation type="submission" date="2020-08" db="EMBL/GenBank/DDBJ databases">
        <title>Cohnella phylogeny.</title>
        <authorList>
            <person name="Dunlap C."/>
        </authorList>
    </citation>
    <scope>NUCLEOTIDE SEQUENCE [LARGE SCALE GENOMIC DNA]</scope>
    <source>
        <strain evidence="2 3">CBP 2801</strain>
    </source>
</reference>
<dbReference type="Proteomes" id="UP000564644">
    <property type="component" value="Unassembled WGS sequence"/>
</dbReference>
<dbReference type="AlphaFoldDB" id="A0A7X0STS6"/>
<accession>A0A7X0STS6</accession>
<protein>
    <submittedName>
        <fullName evidence="2">Uncharacterized protein</fullName>
    </submittedName>
</protein>
<proteinExistence type="predicted"/>
<name>A0A7X0STS6_9BACL</name>
<feature type="chain" id="PRO_5031290311" evidence="1">
    <location>
        <begin position="26"/>
        <end position="365"/>
    </location>
</feature>
<evidence type="ECO:0000313" key="2">
    <source>
        <dbReference type="EMBL" id="MBB6735987.1"/>
    </source>
</evidence>
<evidence type="ECO:0000256" key="1">
    <source>
        <dbReference type="SAM" id="SignalP"/>
    </source>
</evidence>
<sequence length="365" mass="40471">MRFVNFAVAALLLAGGMALPAKTSASEPVWLSVRASPRAVYEAGEAWNDAGFGRALAKAETAGTASRPELTDLYVRWNNREFRAETSGDLWEEQTGRRLVLPPDQRAKLGKEAKALRGKLYGERISWTRAKQIMPRKSFLTVRDIESGLFFRVQHRAGRDHADVQPVSKQDTAVMKEIYGGAWSWRRRAIVVEAGGGRWAASMNGMPHGGDGIPGNGFSGHFCIHFDGSSTHRSEEPDPAHRMMIYKAAGQPRAFLQTAEPAQLAQSLVEAMNQHDGEWVRLLLEGVDRTEAEQAERLASRLVAIRLVRLHISEKESGPLTALGEAEADWQQEGGGKRSSGLTFRYVRPSPLDPWRLDELVLHRA</sequence>
<organism evidence="2 3">
    <name type="scientific">Cohnella zeiphila</name>
    <dbReference type="NCBI Taxonomy" id="2761120"/>
    <lineage>
        <taxon>Bacteria</taxon>
        <taxon>Bacillati</taxon>
        <taxon>Bacillota</taxon>
        <taxon>Bacilli</taxon>
        <taxon>Bacillales</taxon>
        <taxon>Paenibacillaceae</taxon>
        <taxon>Cohnella</taxon>
    </lineage>
</organism>
<keyword evidence="1" id="KW-0732">Signal</keyword>
<feature type="signal peptide" evidence="1">
    <location>
        <begin position="1"/>
        <end position="25"/>
    </location>
</feature>
<keyword evidence="3" id="KW-1185">Reference proteome</keyword>
<dbReference type="EMBL" id="JACJVO010000065">
    <property type="protein sequence ID" value="MBB6735987.1"/>
    <property type="molecule type" value="Genomic_DNA"/>
</dbReference>
<dbReference type="RefSeq" id="WP_185133632.1">
    <property type="nucleotide sequence ID" value="NZ_JACJVO010000065.1"/>
</dbReference>
<gene>
    <name evidence="2" type="ORF">H7C18_34285</name>
</gene>